<dbReference type="EMBL" id="CAJVPI010000243">
    <property type="protein sequence ID" value="CAG8506915.1"/>
    <property type="molecule type" value="Genomic_DNA"/>
</dbReference>
<comment type="caution">
    <text evidence="2">The sequence shown here is derived from an EMBL/GenBank/DDBJ whole genome shotgun (WGS) entry which is preliminary data.</text>
</comment>
<dbReference type="OrthoDB" id="10325002at2759"/>
<accession>A0A9N9F3V1</accession>
<proteinExistence type="predicted"/>
<protein>
    <submittedName>
        <fullName evidence="2">7409_t:CDS:1</fullName>
    </submittedName>
</protein>
<dbReference type="Proteomes" id="UP000789739">
    <property type="component" value="Unassembled WGS sequence"/>
</dbReference>
<name>A0A9N9F3V1_9GLOM</name>
<reference evidence="2" key="1">
    <citation type="submission" date="2021-06" db="EMBL/GenBank/DDBJ databases">
        <authorList>
            <person name="Kallberg Y."/>
            <person name="Tangrot J."/>
            <person name="Rosling A."/>
        </authorList>
    </citation>
    <scope>NUCLEOTIDE SEQUENCE</scope>
    <source>
        <strain evidence="2">BR232B</strain>
    </source>
</reference>
<evidence type="ECO:0000313" key="2">
    <source>
        <dbReference type="EMBL" id="CAG8506915.1"/>
    </source>
</evidence>
<sequence>MTNKIAAKVAVATRLEQSLHLRDSPPKWQSRSTLSFSTFQVPAAKVAVAKYTVIFTLGYFAAKVAVAKYFCHQAPAAKVAVTKYSVIFTFGYPPNAVRHITKFGVVMEINFEYSMKFDWLYYTKTLSSIYYSNTKQIIIVVMHSPIELVAKVYIRDKLSLQKSSGNTRPIPVSTNEERHQSTE</sequence>
<keyword evidence="3" id="KW-1185">Reference proteome</keyword>
<dbReference type="AlphaFoldDB" id="A0A9N9F3V1"/>
<evidence type="ECO:0000313" key="3">
    <source>
        <dbReference type="Proteomes" id="UP000789739"/>
    </source>
</evidence>
<gene>
    <name evidence="2" type="ORF">PBRASI_LOCUS2905</name>
</gene>
<feature type="region of interest" description="Disordered" evidence="1">
    <location>
        <begin position="164"/>
        <end position="183"/>
    </location>
</feature>
<evidence type="ECO:0000256" key="1">
    <source>
        <dbReference type="SAM" id="MobiDB-lite"/>
    </source>
</evidence>
<organism evidence="2 3">
    <name type="scientific">Paraglomus brasilianum</name>
    <dbReference type="NCBI Taxonomy" id="144538"/>
    <lineage>
        <taxon>Eukaryota</taxon>
        <taxon>Fungi</taxon>
        <taxon>Fungi incertae sedis</taxon>
        <taxon>Mucoromycota</taxon>
        <taxon>Glomeromycotina</taxon>
        <taxon>Glomeromycetes</taxon>
        <taxon>Paraglomerales</taxon>
        <taxon>Paraglomeraceae</taxon>
        <taxon>Paraglomus</taxon>
    </lineage>
</organism>